<reference evidence="1" key="1">
    <citation type="submission" date="2009-08" db="EMBL/GenBank/DDBJ databases">
        <title>Annotation of Salpingoeca rosetta.</title>
        <authorList>
            <consortium name="The Broad Institute Genome Sequencing Platform"/>
            <person name="Russ C."/>
            <person name="Cuomo C."/>
            <person name="Burger G."/>
            <person name="Gray M.W."/>
            <person name="Holland P.W.H."/>
            <person name="King N."/>
            <person name="Lang F.B.F."/>
            <person name="Roger A.J."/>
            <person name="Ruiz-Trillo I."/>
            <person name="Young S.K."/>
            <person name="Zeng Q."/>
            <person name="Gargeya S."/>
            <person name="Alvarado L."/>
            <person name="Berlin A."/>
            <person name="Chapman S.B."/>
            <person name="Chen Z."/>
            <person name="Freedman E."/>
            <person name="Gellesch M."/>
            <person name="Goldberg J."/>
            <person name="Griggs A."/>
            <person name="Gujja S."/>
            <person name="Heilman E."/>
            <person name="Heiman D."/>
            <person name="Howarth C."/>
            <person name="Mehta T."/>
            <person name="Neiman D."/>
            <person name="Pearson M."/>
            <person name="Roberts A."/>
            <person name="Saif S."/>
            <person name="Shea T."/>
            <person name="Shenoy N."/>
            <person name="Sisk P."/>
            <person name="Stolte C."/>
            <person name="Sykes S."/>
            <person name="White J."/>
            <person name="Yandava C."/>
            <person name="Haas B."/>
            <person name="Nusbaum C."/>
            <person name="Birren B."/>
        </authorList>
    </citation>
    <scope>NUCLEOTIDE SEQUENCE [LARGE SCALE GENOMIC DNA]</scope>
    <source>
        <strain evidence="1">ATCC 50818</strain>
    </source>
</reference>
<dbReference type="Proteomes" id="UP000007799">
    <property type="component" value="Unassembled WGS sequence"/>
</dbReference>
<protein>
    <submittedName>
        <fullName evidence="1">Uncharacterized protein</fullName>
    </submittedName>
</protein>
<dbReference type="InParanoid" id="F2U0H2"/>
<proteinExistence type="predicted"/>
<dbReference type="EMBL" id="GL832958">
    <property type="protein sequence ID" value="EGD80900.1"/>
    <property type="molecule type" value="Genomic_DNA"/>
</dbReference>
<keyword evidence="2" id="KW-1185">Reference proteome</keyword>
<sequence>MSTTAMELREQCEQCLADLAPALQVDDEKLTALGHKLAATPAALELHAPRLPLTFGSRAQEINFYIILALADDPTCAWRGDAEKHFGCSYSHFLLKGFMAMYISGVDFTSDALSNLELYDISSNFDIPLTGATSKTVMPGVEQLQDHTLKPLAQSLTSRLRAIGTAAAHAHLRYPGDAVVDLLARQPNAAQPIAAAIAAIFPQLTDEVAIGAHLLWLHTSAHAAAARLHLCFRKDDDACNFHDIDTIPPLPAAGVEVPLFHIATAVCRLKDTHDDA</sequence>
<organism evidence="2">
    <name type="scientific">Salpingoeca rosetta (strain ATCC 50818 / BSB-021)</name>
    <dbReference type="NCBI Taxonomy" id="946362"/>
    <lineage>
        <taxon>Eukaryota</taxon>
        <taxon>Choanoflagellata</taxon>
        <taxon>Craspedida</taxon>
        <taxon>Salpingoecidae</taxon>
        <taxon>Salpingoeca</taxon>
    </lineage>
</organism>
<name>F2U0H2_SALR5</name>
<dbReference type="AlphaFoldDB" id="F2U0H2"/>
<accession>F2U0H2</accession>
<gene>
    <name evidence="1" type="ORF">PTSG_01487</name>
</gene>
<dbReference type="KEGG" id="sre:PTSG_01487"/>
<dbReference type="RefSeq" id="XP_004997461.1">
    <property type="nucleotide sequence ID" value="XM_004997404.1"/>
</dbReference>
<dbReference type="GeneID" id="16078058"/>
<evidence type="ECO:0000313" key="1">
    <source>
        <dbReference type="EMBL" id="EGD80900.1"/>
    </source>
</evidence>
<evidence type="ECO:0000313" key="2">
    <source>
        <dbReference type="Proteomes" id="UP000007799"/>
    </source>
</evidence>